<dbReference type="GO" id="GO:0005789">
    <property type="term" value="C:endoplasmic reticulum membrane"/>
    <property type="evidence" value="ECO:0007669"/>
    <property type="project" value="TreeGrafter"/>
</dbReference>
<dbReference type="GO" id="GO:0006888">
    <property type="term" value="P:endoplasmic reticulum to Golgi vesicle-mediated transport"/>
    <property type="evidence" value="ECO:0007669"/>
    <property type="project" value="TreeGrafter"/>
</dbReference>
<dbReference type="GO" id="GO:0005886">
    <property type="term" value="C:plasma membrane"/>
    <property type="evidence" value="ECO:0007669"/>
    <property type="project" value="TreeGrafter"/>
</dbReference>
<dbReference type="Proteomes" id="UP000094527">
    <property type="component" value="Unassembled WGS sequence"/>
</dbReference>
<dbReference type="STRING" id="48709.A0A1D2MB55"/>
<dbReference type="GO" id="GO:0031902">
    <property type="term" value="C:late endosome membrane"/>
    <property type="evidence" value="ECO:0007669"/>
    <property type="project" value="TreeGrafter"/>
</dbReference>
<name>A0A1D2MB55_ORCCI</name>
<proteinExistence type="predicted"/>
<organism evidence="2 3">
    <name type="scientific">Orchesella cincta</name>
    <name type="common">Springtail</name>
    <name type="synonym">Podura cincta</name>
    <dbReference type="NCBI Taxonomy" id="48709"/>
    <lineage>
        <taxon>Eukaryota</taxon>
        <taxon>Metazoa</taxon>
        <taxon>Ecdysozoa</taxon>
        <taxon>Arthropoda</taxon>
        <taxon>Hexapoda</taxon>
        <taxon>Collembola</taxon>
        <taxon>Entomobryomorpha</taxon>
        <taxon>Entomobryoidea</taxon>
        <taxon>Orchesellidae</taxon>
        <taxon>Orchesellinae</taxon>
        <taxon>Orchesella</taxon>
    </lineage>
</organism>
<dbReference type="InterPro" id="IPR053202">
    <property type="entry name" value="EGF_Rcpt_Signaling_Reg"/>
</dbReference>
<evidence type="ECO:0000313" key="3">
    <source>
        <dbReference type="Proteomes" id="UP000094527"/>
    </source>
</evidence>
<feature type="region of interest" description="Disordered" evidence="1">
    <location>
        <begin position="14"/>
        <end position="33"/>
    </location>
</feature>
<dbReference type="PANTHER" id="PTHR34009:SF2">
    <property type="entry name" value="PROTEIN STAR"/>
    <property type="match status" value="1"/>
</dbReference>
<dbReference type="GO" id="GO:0016197">
    <property type="term" value="P:endosomal transport"/>
    <property type="evidence" value="ECO:0007669"/>
    <property type="project" value="TreeGrafter"/>
</dbReference>
<sequence length="238" mass="26769">MFRLYPSTKIERISEKEKQVPGKHSNKVVPTSKAPRVSSSYDIVSKVRASDTDVLVSKIRAAYDSRLSDRLSKTIDKPFVIRNKDSQLIQYTRIRYLTPPSKLKYNLRGNTHTNVVSDWVASFFKNKTGGKFLEAGASQGENGSNTLYLEKDLGWSGLLVECNPLVVPYLRNKHRKAWIADVCLSPSSHPTMLNITKLTNGESFFQVQAVPLYTILAAVGRKLTTSIFNIGGNELRRF</sequence>
<dbReference type="EMBL" id="LJIJ01002092">
    <property type="protein sequence ID" value="ODM90236.1"/>
    <property type="molecule type" value="Genomic_DNA"/>
</dbReference>
<protein>
    <submittedName>
        <fullName evidence="2">Uncharacterized protein</fullName>
    </submittedName>
</protein>
<keyword evidence="3" id="KW-1185">Reference proteome</keyword>
<dbReference type="OrthoDB" id="6357215at2759"/>
<comment type="caution">
    <text evidence="2">The sequence shown here is derived from an EMBL/GenBank/DDBJ whole genome shotgun (WGS) entry which is preliminary data.</text>
</comment>
<reference evidence="2 3" key="1">
    <citation type="journal article" date="2016" name="Genome Biol. Evol.">
        <title>Gene Family Evolution Reflects Adaptation to Soil Environmental Stressors in the Genome of the Collembolan Orchesella cincta.</title>
        <authorList>
            <person name="Faddeeva-Vakhrusheva A."/>
            <person name="Derks M.F."/>
            <person name="Anvar S.Y."/>
            <person name="Agamennone V."/>
            <person name="Suring W."/>
            <person name="Smit S."/>
            <person name="van Straalen N.M."/>
            <person name="Roelofs D."/>
        </authorList>
    </citation>
    <scope>NUCLEOTIDE SEQUENCE [LARGE SCALE GENOMIC DNA]</scope>
    <source>
        <tissue evidence="2">Mixed pool</tissue>
    </source>
</reference>
<gene>
    <name evidence="2" type="ORF">Ocin01_16439</name>
</gene>
<dbReference type="PANTHER" id="PTHR34009">
    <property type="entry name" value="PROTEIN STAR"/>
    <property type="match status" value="1"/>
</dbReference>
<evidence type="ECO:0000256" key="1">
    <source>
        <dbReference type="SAM" id="MobiDB-lite"/>
    </source>
</evidence>
<accession>A0A1D2MB55</accession>
<dbReference type="AlphaFoldDB" id="A0A1D2MB55"/>
<evidence type="ECO:0000313" key="2">
    <source>
        <dbReference type="EMBL" id="ODM90236.1"/>
    </source>
</evidence>
<dbReference type="GO" id="GO:0005794">
    <property type="term" value="C:Golgi apparatus"/>
    <property type="evidence" value="ECO:0007669"/>
    <property type="project" value="TreeGrafter"/>
</dbReference>